<protein>
    <submittedName>
        <fullName evidence="1">Uncharacterized protein</fullName>
    </submittedName>
</protein>
<evidence type="ECO:0000313" key="2">
    <source>
        <dbReference type="Proteomes" id="UP001279734"/>
    </source>
</evidence>
<evidence type="ECO:0000313" key="1">
    <source>
        <dbReference type="EMBL" id="GMG98421.1"/>
    </source>
</evidence>
<dbReference type="AlphaFoldDB" id="A0AAD3P3K5"/>
<sequence length="80" mass="8986">MNRGSINTFILNEKPIESIDHPSHSHVPHSLLDCKSDYRTFQKTADSCSGMLSMKLLIHCTVRLADMNPVILWGTSAFNL</sequence>
<gene>
    <name evidence="1" type="ORF">Nepgr_000261</name>
</gene>
<comment type="caution">
    <text evidence="1">The sequence shown here is derived from an EMBL/GenBank/DDBJ whole genome shotgun (WGS) entry which is preliminary data.</text>
</comment>
<organism evidence="1 2">
    <name type="scientific">Nepenthes gracilis</name>
    <name type="common">Slender pitcher plant</name>
    <dbReference type="NCBI Taxonomy" id="150966"/>
    <lineage>
        <taxon>Eukaryota</taxon>
        <taxon>Viridiplantae</taxon>
        <taxon>Streptophyta</taxon>
        <taxon>Embryophyta</taxon>
        <taxon>Tracheophyta</taxon>
        <taxon>Spermatophyta</taxon>
        <taxon>Magnoliopsida</taxon>
        <taxon>eudicotyledons</taxon>
        <taxon>Gunneridae</taxon>
        <taxon>Pentapetalae</taxon>
        <taxon>Caryophyllales</taxon>
        <taxon>Nepenthaceae</taxon>
        <taxon>Nepenthes</taxon>
    </lineage>
</organism>
<keyword evidence="2" id="KW-1185">Reference proteome</keyword>
<dbReference type="Proteomes" id="UP001279734">
    <property type="component" value="Unassembled WGS sequence"/>
</dbReference>
<accession>A0AAD3P3K5</accession>
<name>A0AAD3P3K5_NEPGR</name>
<reference evidence="1" key="1">
    <citation type="submission" date="2023-05" db="EMBL/GenBank/DDBJ databases">
        <title>Nepenthes gracilis genome sequencing.</title>
        <authorList>
            <person name="Fukushima K."/>
        </authorList>
    </citation>
    <scope>NUCLEOTIDE SEQUENCE</scope>
    <source>
        <strain evidence="1">SING2019-196</strain>
    </source>
</reference>
<proteinExistence type="predicted"/>
<dbReference type="EMBL" id="BSYO01000001">
    <property type="protein sequence ID" value="GMG98421.1"/>
    <property type="molecule type" value="Genomic_DNA"/>
</dbReference>